<keyword evidence="5" id="KW-0238">DNA-binding</keyword>
<dbReference type="Gene3D" id="4.10.240.10">
    <property type="entry name" value="Zn(2)-C6 fungal-type DNA-binding domain"/>
    <property type="match status" value="1"/>
</dbReference>
<dbReference type="GeneID" id="34520390"/>
<reference evidence="10" key="1">
    <citation type="submission" date="2013-12" db="EMBL/GenBank/DDBJ databases">
        <authorList>
            <person name="Genoscope - CEA"/>
        </authorList>
    </citation>
    <scope>NUCLEOTIDE SEQUENCE</scope>
    <source>
        <strain evidence="10">CBS 1993</strain>
    </source>
</reference>
<accession>W6MKU1</accession>
<name>W6MKU1_9ASCO</name>
<keyword evidence="6" id="KW-0804">Transcription</keyword>
<feature type="compositionally biased region" description="Low complexity" evidence="8">
    <location>
        <begin position="22"/>
        <end position="31"/>
    </location>
</feature>
<evidence type="ECO:0000256" key="6">
    <source>
        <dbReference type="ARBA" id="ARBA00023163"/>
    </source>
</evidence>
<dbReference type="CDD" id="cd00067">
    <property type="entry name" value="GAL4"/>
    <property type="match status" value="1"/>
</dbReference>
<comment type="subcellular location">
    <subcellularLocation>
        <location evidence="1">Nucleus</location>
    </subcellularLocation>
</comment>
<dbReference type="STRING" id="1382522.W6MKU1"/>
<gene>
    <name evidence="10" type="ORF">KUCA_T00002983001</name>
</gene>
<dbReference type="PANTHER" id="PTHR31845:SF34">
    <property type="entry name" value="TRANSCRIPTIONAL ACTIVATOR OF PROTEASES PRTT"/>
    <property type="match status" value="1"/>
</dbReference>
<keyword evidence="4" id="KW-0805">Transcription regulation</keyword>
<dbReference type="SMART" id="SM00066">
    <property type="entry name" value="GAL4"/>
    <property type="match status" value="1"/>
</dbReference>
<dbReference type="OrthoDB" id="2595934at2759"/>
<dbReference type="InterPro" id="IPR051089">
    <property type="entry name" value="prtT"/>
</dbReference>
<evidence type="ECO:0000313" key="11">
    <source>
        <dbReference type="Proteomes" id="UP000019384"/>
    </source>
</evidence>
<dbReference type="PANTHER" id="PTHR31845">
    <property type="entry name" value="FINGER DOMAIN PROTEIN, PUTATIVE-RELATED"/>
    <property type="match status" value="1"/>
</dbReference>
<evidence type="ECO:0000256" key="3">
    <source>
        <dbReference type="ARBA" id="ARBA00022833"/>
    </source>
</evidence>
<dbReference type="Proteomes" id="UP000019384">
    <property type="component" value="Unassembled WGS sequence"/>
</dbReference>
<evidence type="ECO:0000256" key="7">
    <source>
        <dbReference type="ARBA" id="ARBA00023242"/>
    </source>
</evidence>
<feature type="compositionally biased region" description="Basic and acidic residues" evidence="8">
    <location>
        <begin position="32"/>
        <end position="47"/>
    </location>
</feature>
<dbReference type="PROSITE" id="PS50048">
    <property type="entry name" value="ZN2_CY6_FUNGAL_2"/>
    <property type="match status" value="1"/>
</dbReference>
<dbReference type="GO" id="GO:0000981">
    <property type="term" value="F:DNA-binding transcription factor activity, RNA polymerase II-specific"/>
    <property type="evidence" value="ECO:0007669"/>
    <property type="project" value="InterPro"/>
</dbReference>
<dbReference type="AlphaFoldDB" id="W6MKU1"/>
<evidence type="ECO:0000256" key="8">
    <source>
        <dbReference type="SAM" id="MobiDB-lite"/>
    </source>
</evidence>
<reference evidence="10" key="2">
    <citation type="submission" date="2014-02" db="EMBL/GenBank/DDBJ databases">
        <title>Complete DNA sequence of /Kuraishia capsulata/ illustrates novel genomic features among budding yeasts (/Saccharomycotina/).</title>
        <authorList>
            <person name="Morales L."/>
            <person name="Noel B."/>
            <person name="Porcel B."/>
            <person name="Marcet-Houben M."/>
            <person name="Hullo M-F."/>
            <person name="Sacerdot C."/>
            <person name="Tekaia F."/>
            <person name="Leh-Louis V."/>
            <person name="Despons L."/>
            <person name="Khanna V."/>
            <person name="Aury J-M."/>
            <person name="Barbe V."/>
            <person name="Couloux A."/>
            <person name="Labadie K."/>
            <person name="Pelletier E."/>
            <person name="Souciet J-L."/>
            <person name="Boekhout T."/>
            <person name="Gabaldon T."/>
            <person name="Wincker P."/>
            <person name="Dujon B."/>
        </authorList>
    </citation>
    <scope>NUCLEOTIDE SEQUENCE</scope>
    <source>
        <strain evidence="10">CBS 1993</strain>
    </source>
</reference>
<evidence type="ECO:0000256" key="1">
    <source>
        <dbReference type="ARBA" id="ARBA00004123"/>
    </source>
</evidence>
<evidence type="ECO:0000313" key="10">
    <source>
        <dbReference type="EMBL" id="CDK27006.1"/>
    </source>
</evidence>
<protein>
    <recommendedName>
        <fullName evidence="9">Zn(2)-C6 fungal-type domain-containing protein</fullName>
    </recommendedName>
</protein>
<dbReference type="GO" id="GO:0000976">
    <property type="term" value="F:transcription cis-regulatory region binding"/>
    <property type="evidence" value="ECO:0007669"/>
    <property type="project" value="TreeGrafter"/>
</dbReference>
<dbReference type="GO" id="GO:0008270">
    <property type="term" value="F:zinc ion binding"/>
    <property type="evidence" value="ECO:0007669"/>
    <property type="project" value="InterPro"/>
</dbReference>
<dbReference type="SUPFAM" id="SSF57701">
    <property type="entry name" value="Zn2/Cys6 DNA-binding domain"/>
    <property type="match status" value="1"/>
</dbReference>
<keyword evidence="11" id="KW-1185">Reference proteome</keyword>
<dbReference type="GO" id="GO:0005634">
    <property type="term" value="C:nucleus"/>
    <property type="evidence" value="ECO:0007669"/>
    <property type="project" value="UniProtKB-SubCell"/>
</dbReference>
<feature type="region of interest" description="Disordered" evidence="8">
    <location>
        <begin position="22"/>
        <end position="68"/>
    </location>
</feature>
<dbReference type="RefSeq" id="XP_022459002.1">
    <property type="nucleotide sequence ID" value="XM_022603281.1"/>
</dbReference>
<evidence type="ECO:0000256" key="5">
    <source>
        <dbReference type="ARBA" id="ARBA00023125"/>
    </source>
</evidence>
<keyword evidence="7" id="KW-0539">Nucleus</keyword>
<dbReference type="PROSITE" id="PS00463">
    <property type="entry name" value="ZN2_CY6_FUNGAL_1"/>
    <property type="match status" value="1"/>
</dbReference>
<dbReference type="Pfam" id="PF00172">
    <property type="entry name" value="Zn_clus"/>
    <property type="match status" value="1"/>
</dbReference>
<dbReference type="InterPro" id="IPR036864">
    <property type="entry name" value="Zn2-C6_fun-type_DNA-bd_sf"/>
</dbReference>
<dbReference type="HOGENOM" id="CLU_020222_0_0_1"/>
<feature type="domain" description="Zn(2)-C6 fungal-type" evidence="9">
    <location>
        <begin position="77"/>
        <end position="109"/>
    </location>
</feature>
<evidence type="ECO:0000256" key="2">
    <source>
        <dbReference type="ARBA" id="ARBA00022723"/>
    </source>
</evidence>
<sequence length="711" mass="80372">MVPAKQEQRYLLNGLLDTTSFSSTAASSARAEASKNKRQEDFTKEDSNGYSSGDQRSELLAPSSKKQRKMKKRVWSSCSACRKLKTKCEFIPKLGKCERCRRLLIDCSLKELVDEEDIARETNSDSVTGIESWMQSVENTFKKFEDKLDSVVQTIRQTQSEENGQSNDVDEKSGSILGNTSYSNSQISSAPLNVIKRIDSQLFNRADRSDPLKKACDEFIQFYFSNEEICIQLAKSFLEISHFWIIPGGIKEIDRRYVLEHPFITCVFVILAMCFDENYMYVKEQEQLYWLTMKLLGVVVVTDPLTDHDIEALLYLSLYNIARKPKQTQTDNWLISGIGIKHLMLSLDIRGISTKVNTLHRFEALDLYHLRIFNSLCSCHLQNSLGTGQPVMITKEYFDVHSLALKFPNATFGDAIKVSEIELYLMTVRLITSPSSKNRSTTAFDELQEWEENWRHLIKRDVAGLLTFAYHFCYILLLKNLTKTTQDRSSKSASAPIITTDIGHTALVHHAFKILELFLNLKPKLVRGSPSFSLAQIVYACVTLCDSLSTMDADQKNTALSLISKVYWHLNQIGEKMNDATDTVGKIVMSLVERANPKEITSANDEPYVREASATSRTTANVEDTTTTPASIDFNFYSRELNDSKLSPLQIPDRTSLPDSINHGISSGLTPNTPFQIIGNEVPDLSQFESFEAFFTGVFPEYKGESDSEIA</sequence>
<dbReference type="EMBL" id="HG793127">
    <property type="protein sequence ID" value="CDK27006.1"/>
    <property type="molecule type" value="Genomic_DNA"/>
</dbReference>
<organism evidence="10 11">
    <name type="scientific">Kuraishia capsulata CBS 1993</name>
    <dbReference type="NCBI Taxonomy" id="1382522"/>
    <lineage>
        <taxon>Eukaryota</taxon>
        <taxon>Fungi</taxon>
        <taxon>Dikarya</taxon>
        <taxon>Ascomycota</taxon>
        <taxon>Saccharomycotina</taxon>
        <taxon>Pichiomycetes</taxon>
        <taxon>Pichiales</taxon>
        <taxon>Pichiaceae</taxon>
        <taxon>Kuraishia</taxon>
    </lineage>
</organism>
<dbReference type="CDD" id="cd12148">
    <property type="entry name" value="fungal_TF_MHR"/>
    <property type="match status" value="1"/>
</dbReference>
<proteinExistence type="predicted"/>
<dbReference type="InterPro" id="IPR001138">
    <property type="entry name" value="Zn2Cys6_DnaBD"/>
</dbReference>
<evidence type="ECO:0000259" key="9">
    <source>
        <dbReference type="PROSITE" id="PS50048"/>
    </source>
</evidence>
<keyword evidence="3" id="KW-0862">Zinc</keyword>
<keyword evidence="2" id="KW-0479">Metal-binding</keyword>
<evidence type="ECO:0000256" key="4">
    <source>
        <dbReference type="ARBA" id="ARBA00023015"/>
    </source>
</evidence>